<dbReference type="AlphaFoldDB" id="A0A9Q0SDE7"/>
<keyword evidence="2" id="KW-1185">Reference proteome</keyword>
<gene>
    <name evidence="1" type="ORF">OIU85_012631</name>
</gene>
<comment type="caution">
    <text evidence="1">The sequence shown here is derived from an EMBL/GenBank/DDBJ whole genome shotgun (WGS) entry which is preliminary data.</text>
</comment>
<organism evidence="1 2">
    <name type="scientific">Salix viminalis</name>
    <name type="common">Common osier</name>
    <name type="synonym">Basket willow</name>
    <dbReference type="NCBI Taxonomy" id="40686"/>
    <lineage>
        <taxon>Eukaryota</taxon>
        <taxon>Viridiplantae</taxon>
        <taxon>Streptophyta</taxon>
        <taxon>Embryophyta</taxon>
        <taxon>Tracheophyta</taxon>
        <taxon>Spermatophyta</taxon>
        <taxon>Magnoliopsida</taxon>
        <taxon>eudicotyledons</taxon>
        <taxon>Gunneridae</taxon>
        <taxon>Pentapetalae</taxon>
        <taxon>rosids</taxon>
        <taxon>fabids</taxon>
        <taxon>Malpighiales</taxon>
        <taxon>Salicaceae</taxon>
        <taxon>Saliceae</taxon>
        <taxon>Salix</taxon>
    </lineage>
</organism>
<proteinExistence type="predicted"/>
<reference evidence="1 2" key="1">
    <citation type="journal article" date="2023" name="Int. J. Mol. Sci.">
        <title>De Novo Assembly and Annotation of 11 Diverse Shrub Willow (Salix) Genomes Reveals Novel Gene Organization in Sex-Linked Regions.</title>
        <authorList>
            <person name="Hyden B."/>
            <person name="Feng K."/>
            <person name="Yates T.B."/>
            <person name="Jawdy S."/>
            <person name="Cereghino C."/>
            <person name="Smart L.B."/>
            <person name="Muchero W."/>
        </authorList>
    </citation>
    <scope>NUCLEOTIDE SEQUENCE [LARGE SCALE GENOMIC DNA]</scope>
    <source>
        <tissue evidence="1">Shoot tip</tissue>
    </source>
</reference>
<dbReference type="Proteomes" id="UP001151529">
    <property type="component" value="Chromosome 18"/>
</dbReference>
<protein>
    <submittedName>
        <fullName evidence="1">Uncharacterized protein</fullName>
    </submittedName>
</protein>
<accession>A0A9Q0SDE7</accession>
<name>A0A9Q0SDE7_SALVM</name>
<sequence length="134" mass="15180">MDNFTEGNRSRYKSRKSAALFFSCIDEGSEGETCFHDGIQSGLRTPTSLPWSSFDHYRVDKEGSSPLLDRDQSKIKLRGRRQPYPMLCRRSAFSLARCFSIRVYWASNFILPATIKAMESMLSAFSEGSSLVTT</sequence>
<dbReference type="EMBL" id="JAPFFL010000017">
    <property type="protein sequence ID" value="KAJ6673639.1"/>
    <property type="molecule type" value="Genomic_DNA"/>
</dbReference>
<evidence type="ECO:0000313" key="1">
    <source>
        <dbReference type="EMBL" id="KAJ6673639.1"/>
    </source>
</evidence>
<evidence type="ECO:0000313" key="2">
    <source>
        <dbReference type="Proteomes" id="UP001151529"/>
    </source>
</evidence>